<accession>A0A350P7M2</accession>
<dbReference type="AlphaFoldDB" id="A0A350P7M2"/>
<name>A0A350P7M2_9ALTE</name>
<comment type="caution">
    <text evidence="1">The sequence shown here is derived from an EMBL/GenBank/DDBJ whole genome shotgun (WGS) entry which is preliminary data.</text>
</comment>
<evidence type="ECO:0000313" key="2">
    <source>
        <dbReference type="Proteomes" id="UP000263517"/>
    </source>
</evidence>
<gene>
    <name evidence="1" type="ORF">DCW74_16320</name>
</gene>
<proteinExistence type="predicted"/>
<dbReference type="EMBL" id="DNAN01000574">
    <property type="protein sequence ID" value="HAW77289.1"/>
    <property type="molecule type" value="Genomic_DNA"/>
</dbReference>
<organism evidence="1 2">
    <name type="scientific">Alteromonas australica</name>
    <dbReference type="NCBI Taxonomy" id="589873"/>
    <lineage>
        <taxon>Bacteria</taxon>
        <taxon>Pseudomonadati</taxon>
        <taxon>Pseudomonadota</taxon>
        <taxon>Gammaproteobacteria</taxon>
        <taxon>Alteromonadales</taxon>
        <taxon>Alteromonadaceae</taxon>
        <taxon>Alteromonas/Salinimonas group</taxon>
        <taxon>Alteromonas</taxon>
    </lineage>
</organism>
<protein>
    <submittedName>
        <fullName evidence="1">Uncharacterized protein</fullName>
    </submittedName>
</protein>
<sequence>MNVKKIRKFTKKHAHSSPEEALRYVNSLSDYLRDIQEGDFRSLRVEQLSDLDSLISLVSGLMGFKREAFYKDYVMKED</sequence>
<evidence type="ECO:0000313" key="1">
    <source>
        <dbReference type="EMBL" id="HAW77289.1"/>
    </source>
</evidence>
<reference evidence="1 2" key="1">
    <citation type="journal article" date="2018" name="Nat. Biotechnol.">
        <title>A standardized bacterial taxonomy based on genome phylogeny substantially revises the tree of life.</title>
        <authorList>
            <person name="Parks D.H."/>
            <person name="Chuvochina M."/>
            <person name="Waite D.W."/>
            <person name="Rinke C."/>
            <person name="Skarshewski A."/>
            <person name="Chaumeil P.A."/>
            <person name="Hugenholtz P."/>
        </authorList>
    </citation>
    <scope>NUCLEOTIDE SEQUENCE [LARGE SCALE GENOMIC DNA]</scope>
    <source>
        <strain evidence="1">UBA11978</strain>
    </source>
</reference>
<dbReference type="Proteomes" id="UP000263517">
    <property type="component" value="Unassembled WGS sequence"/>
</dbReference>